<dbReference type="InterPro" id="IPR036397">
    <property type="entry name" value="RNaseH_sf"/>
</dbReference>
<dbReference type="PROSITE" id="PS50994">
    <property type="entry name" value="INTEGRASE"/>
    <property type="match status" value="1"/>
</dbReference>
<dbReference type="EMBL" id="QRAY01000002">
    <property type="protein sequence ID" value="RDS60291.1"/>
    <property type="molecule type" value="Genomic_DNA"/>
</dbReference>
<evidence type="ECO:0000256" key="1">
    <source>
        <dbReference type="ARBA" id="ARBA00023172"/>
    </source>
</evidence>
<gene>
    <name evidence="3" type="ORF">DWV05_01720</name>
</gene>
<dbReference type="Pfam" id="PF13936">
    <property type="entry name" value="HTH_38"/>
    <property type="match status" value="1"/>
</dbReference>
<dbReference type="SUPFAM" id="SSF53098">
    <property type="entry name" value="Ribonuclease H-like"/>
    <property type="match status" value="1"/>
</dbReference>
<dbReference type="InterPro" id="IPR012337">
    <property type="entry name" value="RNaseH-like_sf"/>
</dbReference>
<dbReference type="Pfam" id="PF00665">
    <property type="entry name" value="rve"/>
    <property type="match status" value="1"/>
</dbReference>
<feature type="domain" description="Integrase catalytic" evidence="2">
    <location>
        <begin position="193"/>
        <end position="361"/>
    </location>
</feature>
<sequence length="377" mass="44540">MLITYETRIKIELLLKEGYSLADIARRLNFNRSTITREVRRGTQDSPKNNLNYPTNLIKSMYRARDAQFRANNRRHHAGRPTSLTRYKQQVLKEEIHDHHYTPGQVVAKHQRLFSNTTIIYTWINHNQIPGVTEKDLPMQGRRFKRSINRQLNRYKVRLHKTYSRKKRHFYPAEWNKLQPKGSYKYIGKRQSINDRPAKVNQRKVFGHWEMDGVEGKKKNDSLLVTFVERKTRFQVALKAKSKSALNILKVLVQFKQSFGQYVKSITCDNGQEFVNSVVTKFILHHLGDLYIANSYAPYERGTNERTNRNLRARWYFPKGTQLSDVSQQQVNQVVAEINSKPLTHVNKQQKSPQYLFKRATRRLRQRAQRNDQLVAS</sequence>
<evidence type="ECO:0000313" key="4">
    <source>
        <dbReference type="Proteomes" id="UP000254492"/>
    </source>
</evidence>
<organism evidence="3 4">
    <name type="scientific">Weissella thailandensis</name>
    <dbReference type="NCBI Taxonomy" id="89061"/>
    <lineage>
        <taxon>Bacteria</taxon>
        <taxon>Bacillati</taxon>
        <taxon>Bacillota</taxon>
        <taxon>Bacilli</taxon>
        <taxon>Lactobacillales</taxon>
        <taxon>Lactobacillaceae</taxon>
        <taxon>Weissella</taxon>
    </lineage>
</organism>
<protein>
    <submittedName>
        <fullName evidence="3">IS30 family transposase</fullName>
    </submittedName>
</protein>
<dbReference type="Proteomes" id="UP000254492">
    <property type="component" value="Unassembled WGS sequence"/>
</dbReference>
<keyword evidence="4" id="KW-1185">Reference proteome</keyword>
<dbReference type="InterPro" id="IPR053392">
    <property type="entry name" value="Transposase_IS30-like"/>
</dbReference>
<evidence type="ECO:0000313" key="3">
    <source>
        <dbReference type="EMBL" id="RDS60291.1"/>
    </source>
</evidence>
<name>A0ABX9I6F2_9LACO</name>
<proteinExistence type="predicted"/>
<keyword evidence="1" id="KW-0233">DNA recombination</keyword>
<dbReference type="Gene3D" id="3.30.420.10">
    <property type="entry name" value="Ribonuclease H-like superfamily/Ribonuclease H"/>
    <property type="match status" value="1"/>
</dbReference>
<dbReference type="PANTHER" id="PTHR10948">
    <property type="entry name" value="TRANSPOSASE"/>
    <property type="match status" value="1"/>
</dbReference>
<reference evidence="3 4" key="1">
    <citation type="submission" date="2018-07" db="EMBL/GenBank/DDBJ databases">
        <title>Genome-based reclassification of Weissella jogaejeotgali as Weissella thailandensis.</title>
        <authorList>
            <person name="Chun J."/>
            <person name="Kim B.-Y."/>
            <person name="Kwak M.-J."/>
        </authorList>
    </citation>
    <scope>NUCLEOTIDE SEQUENCE [LARGE SCALE GENOMIC DNA]</scope>
    <source>
        <strain evidence="3 4">KCTC 3751</strain>
    </source>
</reference>
<dbReference type="InterPro" id="IPR025246">
    <property type="entry name" value="IS30-like_HTH"/>
</dbReference>
<accession>A0ABX9I6F2</accession>
<dbReference type="PANTHER" id="PTHR10948:SF23">
    <property type="entry name" value="TRANSPOSASE INSI FOR INSERTION SEQUENCE ELEMENT IS30A-RELATED"/>
    <property type="match status" value="1"/>
</dbReference>
<dbReference type="RefSeq" id="WP_115470450.1">
    <property type="nucleotide sequence ID" value="NZ_BJEC01000001.1"/>
</dbReference>
<comment type="caution">
    <text evidence="3">The sequence shown here is derived from an EMBL/GenBank/DDBJ whole genome shotgun (WGS) entry which is preliminary data.</text>
</comment>
<evidence type="ECO:0000259" key="2">
    <source>
        <dbReference type="PROSITE" id="PS50994"/>
    </source>
</evidence>
<dbReference type="NCBIfam" id="NF033563">
    <property type="entry name" value="transpos_IS30"/>
    <property type="match status" value="1"/>
</dbReference>
<dbReference type="InterPro" id="IPR001584">
    <property type="entry name" value="Integrase_cat-core"/>
</dbReference>
<dbReference type="InterPro" id="IPR051917">
    <property type="entry name" value="Transposase-Integrase"/>
</dbReference>